<evidence type="ECO:0000313" key="3">
    <source>
        <dbReference type="Proteomes" id="UP000095284"/>
    </source>
</evidence>
<dbReference type="EMBL" id="CAJFDI010000003">
    <property type="protein sequence ID" value="CAD5219513.1"/>
    <property type="molecule type" value="Genomic_DNA"/>
</dbReference>
<evidence type="ECO:0000313" key="4">
    <source>
        <dbReference type="Proteomes" id="UP000659654"/>
    </source>
</evidence>
<dbReference type="EMBL" id="CAJFCV020000003">
    <property type="protein sequence ID" value="CAG9104869.1"/>
    <property type="molecule type" value="Genomic_DNA"/>
</dbReference>
<dbReference type="WBParaSite" id="BXY_0303100.1">
    <property type="protein sequence ID" value="BXY_0303100.1"/>
    <property type="gene ID" value="BXY_0303100"/>
</dbReference>
<protein>
    <submittedName>
        <fullName evidence="1">(pine wood nematode) hypothetical protein</fullName>
    </submittedName>
</protein>
<reference evidence="2" key="2">
    <citation type="submission" date="2020-08" db="EMBL/GenBank/DDBJ databases">
        <authorList>
            <person name="Kikuchi T."/>
        </authorList>
    </citation>
    <scope>NUCLEOTIDE SEQUENCE</scope>
    <source>
        <strain evidence="1">Ka4C1</strain>
    </source>
</reference>
<evidence type="ECO:0000313" key="2">
    <source>
        <dbReference type="EMBL" id="CAG9104869.1"/>
    </source>
</evidence>
<reference evidence="5" key="1">
    <citation type="submission" date="2016-11" db="UniProtKB">
        <authorList>
            <consortium name="WormBaseParasite"/>
        </authorList>
    </citation>
    <scope>IDENTIFICATION</scope>
</reference>
<gene>
    <name evidence="1" type="ORF">BXYJ_LOCUS5716</name>
</gene>
<sequence length="207" mass="23762">MLQPMGSALSHDLLRSRTTDDGEVLIDVDSDSSDVQDVAGIMNNHTPNPTRFLPRREQTRREKLFEEARTFALAWTAAEYRKNDCYLFDLWTKIKMVWVQLCILEEMEKIGDSLAECGKYGIMLKTLMQARSRPECMICSKFRKEMVVCVYCNDIILCSQCKDECYSESVISPLRCLQCDSIWGTKPAVFPLFFKNGMLVPKEALDS</sequence>
<dbReference type="AlphaFoldDB" id="A0A1I7RQN6"/>
<dbReference type="Proteomes" id="UP000582659">
    <property type="component" value="Unassembled WGS sequence"/>
</dbReference>
<keyword evidence="4" id="KW-1185">Reference proteome</keyword>
<dbReference type="Proteomes" id="UP000095284">
    <property type="component" value="Unplaced"/>
</dbReference>
<organism evidence="3 5">
    <name type="scientific">Bursaphelenchus xylophilus</name>
    <name type="common">Pinewood nematode worm</name>
    <name type="synonym">Aphelenchoides xylophilus</name>
    <dbReference type="NCBI Taxonomy" id="6326"/>
    <lineage>
        <taxon>Eukaryota</taxon>
        <taxon>Metazoa</taxon>
        <taxon>Ecdysozoa</taxon>
        <taxon>Nematoda</taxon>
        <taxon>Chromadorea</taxon>
        <taxon>Rhabditida</taxon>
        <taxon>Tylenchina</taxon>
        <taxon>Tylenchomorpha</taxon>
        <taxon>Aphelenchoidea</taxon>
        <taxon>Aphelenchoididae</taxon>
        <taxon>Bursaphelenchus</taxon>
    </lineage>
</organism>
<dbReference type="Proteomes" id="UP000659654">
    <property type="component" value="Unassembled WGS sequence"/>
</dbReference>
<proteinExistence type="predicted"/>
<accession>A0A1I7RQN6</accession>
<evidence type="ECO:0000313" key="5">
    <source>
        <dbReference type="WBParaSite" id="BXY_0303100.1"/>
    </source>
</evidence>
<name>A0A1I7RQN6_BURXY</name>
<evidence type="ECO:0000313" key="1">
    <source>
        <dbReference type="EMBL" id="CAD5219513.1"/>
    </source>
</evidence>